<evidence type="ECO:0000256" key="9">
    <source>
        <dbReference type="ARBA" id="ARBA00031501"/>
    </source>
</evidence>
<dbReference type="PANTHER" id="PTHR32438:SF5">
    <property type="entry name" value="4-ALPHA-GLUCANOTRANSFERASE DPE1, CHLOROPLASTIC_AMYLOPLASTIC"/>
    <property type="match status" value="1"/>
</dbReference>
<dbReference type="RefSeq" id="WP_163299488.1">
    <property type="nucleotide sequence ID" value="NZ_JAAGRR010000156.1"/>
</dbReference>
<evidence type="ECO:0000256" key="7">
    <source>
        <dbReference type="ARBA" id="ARBA00023277"/>
    </source>
</evidence>
<evidence type="ECO:0000256" key="10">
    <source>
        <dbReference type="RuleBase" id="RU361207"/>
    </source>
</evidence>
<proteinExistence type="inferred from homology"/>
<evidence type="ECO:0000256" key="8">
    <source>
        <dbReference type="ARBA" id="ARBA00031423"/>
    </source>
</evidence>
<dbReference type="InterPro" id="IPR048458">
    <property type="entry name" value="MalQ_N"/>
</dbReference>
<dbReference type="NCBIfam" id="TIGR00217">
    <property type="entry name" value="malQ"/>
    <property type="match status" value="1"/>
</dbReference>
<keyword evidence="13" id="KW-1185">Reference proteome</keyword>
<dbReference type="InterPro" id="IPR003385">
    <property type="entry name" value="Glyco_hydro_77"/>
</dbReference>
<dbReference type="Proteomes" id="UP000469346">
    <property type="component" value="Unassembled WGS sequence"/>
</dbReference>
<evidence type="ECO:0000256" key="3">
    <source>
        <dbReference type="ARBA" id="ARBA00012560"/>
    </source>
</evidence>
<evidence type="ECO:0000256" key="4">
    <source>
        <dbReference type="ARBA" id="ARBA00020295"/>
    </source>
</evidence>
<comment type="similarity">
    <text evidence="2 10">Belongs to the disproportionating enzyme family.</text>
</comment>
<comment type="caution">
    <text evidence="12">The sequence shown here is derived from an EMBL/GenBank/DDBJ whole genome shotgun (WGS) entry which is preliminary data.</text>
</comment>
<keyword evidence="5 10" id="KW-0328">Glycosyltransferase</keyword>
<dbReference type="SUPFAM" id="SSF51445">
    <property type="entry name" value="(Trans)glycosidases"/>
    <property type="match status" value="1"/>
</dbReference>
<evidence type="ECO:0000259" key="11">
    <source>
        <dbReference type="Pfam" id="PF21226"/>
    </source>
</evidence>
<sequence length="434" mass="47392">MDPNLLRDLSDLCGIEPGYHDIWGRWHETPDRTRLGILAAMGIDTSDEAALRRAAADRAARPFRRGLDPVAVVRAGERPRLELRLPESALGTAYEWVLVEEGGRVRGGRIHPLDLEVVERVETDGRTWARCRFRLPALAGPGRHRLELRPLGALAPRPAPLCLVVTPGACLGPEAVVGGDRVWGLAVQLYGLRSRRNWGIGDFTDLAAVVEWAAGAGADLVGLNPLGLLFPAEPERASPYSPSHRGLLNPLYIDVEAVEELAECAEARGLVSSPAFRGEIDALRRAEFVDYAGVARAKFRVLERLWAHFRRRHLDPPSARGREFFAFCAAGGDELLKAGLFEALAAHLSAASWRAWPPGFRSPDAEGAQAFLERHPDRVAFHLYLQWLAERQLAAVRRRARAAGLRLGLYLDLPVGVDGGGAEAWGDGSCCVPG</sequence>
<dbReference type="InterPro" id="IPR017853">
    <property type="entry name" value="GH"/>
</dbReference>
<reference evidence="12 13" key="1">
    <citation type="submission" date="2020-02" db="EMBL/GenBank/DDBJ databases">
        <title>Comparative genomics of sulfur disproportionating microorganisms.</title>
        <authorList>
            <person name="Ward L.M."/>
            <person name="Bertran E."/>
            <person name="Johnston D.T."/>
        </authorList>
    </citation>
    <scope>NUCLEOTIDE SEQUENCE [LARGE SCALE GENOMIC DNA]</scope>
    <source>
        <strain evidence="12 13">DSM 100025</strain>
    </source>
</reference>
<dbReference type="Gene3D" id="3.20.20.80">
    <property type="entry name" value="Glycosidases"/>
    <property type="match status" value="1"/>
</dbReference>
<keyword evidence="7 10" id="KW-0119">Carbohydrate metabolism</keyword>
<evidence type="ECO:0000256" key="1">
    <source>
        <dbReference type="ARBA" id="ARBA00000439"/>
    </source>
</evidence>
<keyword evidence="6 10" id="KW-0808">Transferase</keyword>
<dbReference type="PANTHER" id="PTHR32438">
    <property type="entry name" value="4-ALPHA-GLUCANOTRANSFERASE DPE1, CHLOROPLASTIC/AMYLOPLASTIC"/>
    <property type="match status" value="1"/>
</dbReference>
<evidence type="ECO:0000256" key="2">
    <source>
        <dbReference type="ARBA" id="ARBA00005684"/>
    </source>
</evidence>
<evidence type="ECO:0000256" key="5">
    <source>
        <dbReference type="ARBA" id="ARBA00022676"/>
    </source>
</evidence>
<dbReference type="AlphaFoldDB" id="A0A6N9TSI0"/>
<accession>A0A6N9TSI0</accession>
<dbReference type="EMBL" id="JAAGRR010000156">
    <property type="protein sequence ID" value="NDY43360.1"/>
    <property type="molecule type" value="Genomic_DNA"/>
</dbReference>
<name>A0A6N9TSI0_DISTH</name>
<evidence type="ECO:0000256" key="6">
    <source>
        <dbReference type="ARBA" id="ARBA00022679"/>
    </source>
</evidence>
<dbReference type="Pfam" id="PF21226">
    <property type="entry name" value="MalQ_N"/>
    <property type="match status" value="1"/>
</dbReference>
<dbReference type="GO" id="GO:0004134">
    <property type="term" value="F:4-alpha-glucanotransferase activity"/>
    <property type="evidence" value="ECO:0007669"/>
    <property type="project" value="UniProtKB-EC"/>
</dbReference>
<comment type="catalytic activity">
    <reaction evidence="1 10">
        <text>Transfers a segment of a (1-&gt;4)-alpha-D-glucan to a new position in an acceptor, which may be glucose or a (1-&gt;4)-alpha-D-glucan.</text>
        <dbReference type="EC" id="2.4.1.25"/>
    </reaction>
</comment>
<feature type="non-terminal residue" evidence="12">
    <location>
        <position position="434"/>
    </location>
</feature>
<dbReference type="GO" id="GO:0005975">
    <property type="term" value="P:carbohydrate metabolic process"/>
    <property type="evidence" value="ECO:0007669"/>
    <property type="project" value="InterPro"/>
</dbReference>
<organism evidence="12 13">
    <name type="scientific">Dissulfurirhabdus thermomarina</name>
    <dbReference type="NCBI Taxonomy" id="1765737"/>
    <lineage>
        <taxon>Bacteria</taxon>
        <taxon>Deltaproteobacteria</taxon>
        <taxon>Dissulfurirhabdaceae</taxon>
        <taxon>Dissulfurirhabdus</taxon>
    </lineage>
</organism>
<feature type="domain" description="MalQ N-terminal beta-sandwich" evidence="11">
    <location>
        <begin position="67"/>
        <end position="167"/>
    </location>
</feature>
<evidence type="ECO:0000313" key="12">
    <source>
        <dbReference type="EMBL" id="NDY43360.1"/>
    </source>
</evidence>
<gene>
    <name evidence="12" type="primary">malQ</name>
    <name evidence="12" type="ORF">G3N55_10975</name>
</gene>
<dbReference type="EC" id="2.4.1.25" evidence="3 10"/>
<dbReference type="Pfam" id="PF02446">
    <property type="entry name" value="Glyco_hydro_77"/>
    <property type="match status" value="1"/>
</dbReference>
<protein>
    <recommendedName>
        <fullName evidence="4 10">4-alpha-glucanotransferase</fullName>
        <ecNumber evidence="3 10">2.4.1.25</ecNumber>
    </recommendedName>
    <alternativeName>
        <fullName evidence="8 10">Amylomaltase</fullName>
    </alternativeName>
    <alternativeName>
        <fullName evidence="9 10">Disproportionating enzyme</fullName>
    </alternativeName>
</protein>
<evidence type="ECO:0000313" key="13">
    <source>
        <dbReference type="Proteomes" id="UP000469346"/>
    </source>
</evidence>